<proteinExistence type="predicted"/>
<protein>
    <submittedName>
        <fullName evidence="1">Uncharacterized protein</fullName>
    </submittedName>
</protein>
<gene>
    <name evidence="1" type="ORF">LCGC14_0664590</name>
</gene>
<sequence length="151" mass="17895">MHEQYNDLSIKNFSQSFKINSFEDKRYKDQNRTKISELVSELFNQIKSKESCDSISNLLITSLKEHEKFFIKHDTSVDENAYIEEINKKEIPKLYITCDSRDEYLDILNDIDSILSNCSELSNIHKIDFCNSQRHFMKLYLRQVVIDNNIA</sequence>
<evidence type="ECO:0000313" key="1">
    <source>
        <dbReference type="EMBL" id="KKN47276.1"/>
    </source>
</evidence>
<dbReference type="EMBL" id="LAZR01001286">
    <property type="protein sequence ID" value="KKN47276.1"/>
    <property type="molecule type" value="Genomic_DNA"/>
</dbReference>
<accession>A0A0F9TE46</accession>
<dbReference type="AlphaFoldDB" id="A0A0F9TE46"/>
<comment type="caution">
    <text evidence="1">The sequence shown here is derived from an EMBL/GenBank/DDBJ whole genome shotgun (WGS) entry which is preliminary data.</text>
</comment>
<organism evidence="1">
    <name type="scientific">marine sediment metagenome</name>
    <dbReference type="NCBI Taxonomy" id="412755"/>
    <lineage>
        <taxon>unclassified sequences</taxon>
        <taxon>metagenomes</taxon>
        <taxon>ecological metagenomes</taxon>
    </lineage>
</organism>
<name>A0A0F9TE46_9ZZZZ</name>
<reference evidence="1" key="1">
    <citation type="journal article" date="2015" name="Nature">
        <title>Complex archaea that bridge the gap between prokaryotes and eukaryotes.</title>
        <authorList>
            <person name="Spang A."/>
            <person name="Saw J.H."/>
            <person name="Jorgensen S.L."/>
            <person name="Zaremba-Niedzwiedzka K."/>
            <person name="Martijn J."/>
            <person name="Lind A.E."/>
            <person name="van Eijk R."/>
            <person name="Schleper C."/>
            <person name="Guy L."/>
            <person name="Ettema T.J."/>
        </authorList>
    </citation>
    <scope>NUCLEOTIDE SEQUENCE</scope>
</reference>